<dbReference type="SUPFAM" id="SSF55729">
    <property type="entry name" value="Acyl-CoA N-acyltransferases (Nat)"/>
    <property type="match status" value="1"/>
</dbReference>
<dbReference type="GeneID" id="98141669"/>
<evidence type="ECO:0000256" key="1">
    <source>
        <dbReference type="ARBA" id="ARBA00009893"/>
    </source>
</evidence>
<sequence>MSARIIFGVCSSAKELSGSWSSDLSLRYQPCYADSQAGNNSRSAFLHRFLRCRLSFRLAAAQTQQVLSFPRTIPPNLCSIATQTTSAVRRGQKTYRQGEVFYARCVPSGGKYLTFRVPVLPITGAAPSRLSLSAYSGTGPDLCLDSELANDLKLIYDWLHMRPPDTALSLRGSIKYQSEFLKDRLSSQNSFPAIMCWNSTPLGYFKLFWVLEDPLGRSLDDPHDFDRGVRCFIGNEDFLAPTHLKRCMIALVHCWLYDQRTHTVVFEFRADNLD</sequence>
<proteinExistence type="inferred from homology"/>
<dbReference type="Gene3D" id="3.40.630.30">
    <property type="match status" value="1"/>
</dbReference>
<evidence type="ECO:0000313" key="3">
    <source>
        <dbReference type="Proteomes" id="UP001610432"/>
    </source>
</evidence>
<dbReference type="Pfam" id="PF13523">
    <property type="entry name" value="Acetyltransf_8"/>
    <property type="match status" value="1"/>
</dbReference>
<dbReference type="EMBL" id="JBFXLQ010000010">
    <property type="protein sequence ID" value="KAL2869371.1"/>
    <property type="molecule type" value="Genomic_DNA"/>
</dbReference>
<protein>
    <submittedName>
        <fullName evidence="2">Acyl-CoA N-acyltransferase</fullName>
    </submittedName>
</protein>
<keyword evidence="3" id="KW-1185">Reference proteome</keyword>
<reference evidence="2 3" key="1">
    <citation type="submission" date="2024-07" db="EMBL/GenBank/DDBJ databases">
        <title>Section-level genome sequencing and comparative genomics of Aspergillus sections Usti and Cavernicolus.</title>
        <authorList>
            <consortium name="Lawrence Berkeley National Laboratory"/>
            <person name="Nybo J.L."/>
            <person name="Vesth T.C."/>
            <person name="Theobald S."/>
            <person name="Frisvad J.C."/>
            <person name="Larsen T.O."/>
            <person name="Kjaerboelling I."/>
            <person name="Rothschild-Mancinelli K."/>
            <person name="Lyhne E.K."/>
            <person name="Kogle M.E."/>
            <person name="Barry K."/>
            <person name="Clum A."/>
            <person name="Na H."/>
            <person name="Ledsgaard L."/>
            <person name="Lin J."/>
            <person name="Lipzen A."/>
            <person name="Kuo A."/>
            <person name="Riley R."/>
            <person name="Mondo S."/>
            <person name="Labutti K."/>
            <person name="Haridas S."/>
            <person name="Pangalinan J."/>
            <person name="Salamov A.A."/>
            <person name="Simmons B.A."/>
            <person name="Magnuson J.K."/>
            <person name="Chen J."/>
            <person name="Drula E."/>
            <person name="Henrissat B."/>
            <person name="Wiebenga A."/>
            <person name="Lubbers R.J."/>
            <person name="Gomes A.C."/>
            <person name="Macurrencykelacurrency M.R."/>
            <person name="Stajich J."/>
            <person name="Grigoriev I.V."/>
            <person name="Mortensen U.H."/>
            <person name="De Vries R.P."/>
            <person name="Baker S.E."/>
            <person name="Andersen M.R."/>
        </authorList>
    </citation>
    <scope>NUCLEOTIDE SEQUENCE [LARGE SCALE GENOMIC DNA]</scope>
    <source>
        <strain evidence="2 3">CBS 449.75</strain>
    </source>
</reference>
<dbReference type="PANTHER" id="PTHR31438">
    <property type="entry name" value="LYSINE N-ACYLTRANSFERASE C17G9.06C-RELATED"/>
    <property type="match status" value="1"/>
</dbReference>
<dbReference type="InterPro" id="IPR016181">
    <property type="entry name" value="Acyl_CoA_acyltransferase"/>
</dbReference>
<accession>A0ABR4LXU7</accession>
<comment type="caution">
    <text evidence="2">The sequence shown here is derived from an EMBL/GenBank/DDBJ whole genome shotgun (WGS) entry which is preliminary data.</text>
</comment>
<dbReference type="PANTHER" id="PTHR31438:SF1">
    <property type="entry name" value="LYSINE N-ACYLTRANSFERASE C17G9.06C-RELATED"/>
    <property type="match status" value="1"/>
</dbReference>
<comment type="similarity">
    <text evidence="1">Belongs to the lysine N-acyltransferase MbtK family.</text>
</comment>
<organism evidence="2 3">
    <name type="scientific">Aspergillus lucknowensis</name>
    <dbReference type="NCBI Taxonomy" id="176173"/>
    <lineage>
        <taxon>Eukaryota</taxon>
        <taxon>Fungi</taxon>
        <taxon>Dikarya</taxon>
        <taxon>Ascomycota</taxon>
        <taxon>Pezizomycotina</taxon>
        <taxon>Eurotiomycetes</taxon>
        <taxon>Eurotiomycetidae</taxon>
        <taxon>Eurotiales</taxon>
        <taxon>Aspergillaceae</taxon>
        <taxon>Aspergillus</taxon>
        <taxon>Aspergillus subgen. Nidulantes</taxon>
    </lineage>
</organism>
<evidence type="ECO:0000313" key="2">
    <source>
        <dbReference type="EMBL" id="KAL2869371.1"/>
    </source>
</evidence>
<name>A0ABR4LXU7_9EURO</name>
<gene>
    <name evidence="2" type="ORF">BJX67DRAFT_27833</name>
</gene>
<dbReference type="Proteomes" id="UP001610432">
    <property type="component" value="Unassembled WGS sequence"/>
</dbReference>
<dbReference type="RefSeq" id="XP_070888350.1">
    <property type="nucleotide sequence ID" value="XM_071026597.1"/>
</dbReference>